<feature type="region of interest" description="Disordered" evidence="1">
    <location>
        <begin position="58"/>
        <end position="92"/>
    </location>
</feature>
<protein>
    <submittedName>
        <fullName evidence="2">Uncharacterized protein</fullName>
    </submittedName>
</protein>
<evidence type="ECO:0000313" key="2">
    <source>
        <dbReference type="EMBL" id="RIX99675.1"/>
    </source>
</evidence>
<comment type="caution">
    <text evidence="2">The sequence shown here is derived from an EMBL/GenBank/DDBJ whole genome shotgun (WGS) entry which is preliminary data.</text>
</comment>
<reference evidence="3" key="1">
    <citation type="submission" date="2018-09" db="EMBL/GenBank/DDBJ databases">
        <authorList>
            <person name="Tuo L."/>
        </authorList>
    </citation>
    <scope>NUCLEOTIDE SEQUENCE [LARGE SCALE GENOMIC DNA]</scope>
    <source>
        <strain evidence="3">M2BS4Y-1</strain>
    </source>
</reference>
<organism evidence="2 3">
    <name type="scientific">Aureimonas flava</name>
    <dbReference type="NCBI Taxonomy" id="2320271"/>
    <lineage>
        <taxon>Bacteria</taxon>
        <taxon>Pseudomonadati</taxon>
        <taxon>Pseudomonadota</taxon>
        <taxon>Alphaproteobacteria</taxon>
        <taxon>Hyphomicrobiales</taxon>
        <taxon>Aurantimonadaceae</taxon>
        <taxon>Aureimonas</taxon>
    </lineage>
</organism>
<keyword evidence="3" id="KW-1185">Reference proteome</keyword>
<accession>A0A3A1WIX6</accession>
<gene>
    <name evidence="2" type="ORF">D3218_14515</name>
</gene>
<dbReference type="Proteomes" id="UP000265750">
    <property type="component" value="Unassembled WGS sequence"/>
</dbReference>
<proteinExistence type="predicted"/>
<sequence>MRSTDVRFGELHRVGQEVDEHLPQPRLVAAHRVRQRAVGVERDADARAFDLEPEQAGDLRQALRRSEPTPCRSTPLAVLHISRHRASIEQHR</sequence>
<name>A0A3A1WIX6_9HYPH</name>
<dbReference type="EMBL" id="QYRN01000007">
    <property type="protein sequence ID" value="RIX99675.1"/>
    <property type="molecule type" value="Genomic_DNA"/>
</dbReference>
<evidence type="ECO:0000256" key="1">
    <source>
        <dbReference type="SAM" id="MobiDB-lite"/>
    </source>
</evidence>
<evidence type="ECO:0000313" key="3">
    <source>
        <dbReference type="Proteomes" id="UP000265750"/>
    </source>
</evidence>
<dbReference type="AlphaFoldDB" id="A0A3A1WIX6"/>